<sequence length="96" mass="10510">YQSSTTSTTAATIASPATLIDQDIQQTSNSSIDQFEQQQNQSPSTNTNTYDITITHSNSLLSDWTTTDTPSVPLADDGLIYDDLLDDEDDMDDDLD</sequence>
<feature type="non-terminal residue" evidence="2">
    <location>
        <position position="1"/>
    </location>
</feature>
<feature type="region of interest" description="Disordered" evidence="1">
    <location>
        <begin position="27"/>
        <end position="51"/>
    </location>
</feature>
<proteinExistence type="predicted"/>
<gene>
    <name evidence="2" type="ORF">JYZ213_LOCUS47267</name>
</gene>
<dbReference type="EMBL" id="CAJNOG010008563">
    <property type="protein sequence ID" value="CAF1569225.1"/>
    <property type="molecule type" value="Genomic_DNA"/>
</dbReference>
<feature type="non-terminal residue" evidence="2">
    <location>
        <position position="96"/>
    </location>
</feature>
<organism evidence="2 3">
    <name type="scientific">Adineta steineri</name>
    <dbReference type="NCBI Taxonomy" id="433720"/>
    <lineage>
        <taxon>Eukaryota</taxon>
        <taxon>Metazoa</taxon>
        <taxon>Spiralia</taxon>
        <taxon>Gnathifera</taxon>
        <taxon>Rotifera</taxon>
        <taxon>Eurotatoria</taxon>
        <taxon>Bdelloidea</taxon>
        <taxon>Adinetida</taxon>
        <taxon>Adinetidae</taxon>
        <taxon>Adineta</taxon>
    </lineage>
</organism>
<evidence type="ECO:0000313" key="2">
    <source>
        <dbReference type="EMBL" id="CAF1569225.1"/>
    </source>
</evidence>
<feature type="compositionally biased region" description="Polar residues" evidence="1">
    <location>
        <begin position="27"/>
        <end position="36"/>
    </location>
</feature>
<evidence type="ECO:0000313" key="3">
    <source>
        <dbReference type="Proteomes" id="UP000663845"/>
    </source>
</evidence>
<feature type="compositionally biased region" description="Low complexity" evidence="1">
    <location>
        <begin position="37"/>
        <end position="49"/>
    </location>
</feature>
<protein>
    <submittedName>
        <fullName evidence="2">Uncharacterized protein</fullName>
    </submittedName>
</protein>
<evidence type="ECO:0000256" key="1">
    <source>
        <dbReference type="SAM" id="MobiDB-lite"/>
    </source>
</evidence>
<reference evidence="2" key="1">
    <citation type="submission" date="2021-02" db="EMBL/GenBank/DDBJ databases">
        <authorList>
            <person name="Nowell W R."/>
        </authorList>
    </citation>
    <scope>NUCLEOTIDE SEQUENCE</scope>
</reference>
<dbReference type="AlphaFoldDB" id="A0A815YD65"/>
<comment type="caution">
    <text evidence="2">The sequence shown here is derived from an EMBL/GenBank/DDBJ whole genome shotgun (WGS) entry which is preliminary data.</text>
</comment>
<name>A0A815YD65_9BILA</name>
<dbReference type="Proteomes" id="UP000663845">
    <property type="component" value="Unassembled WGS sequence"/>
</dbReference>
<accession>A0A815YD65</accession>